<comment type="caution">
    <text evidence="2">The sequence shown here is derived from an EMBL/GenBank/DDBJ whole genome shotgun (WGS) entry which is preliminary data.</text>
</comment>
<keyword evidence="3" id="KW-1185">Reference proteome</keyword>
<dbReference type="CDD" id="cd07043">
    <property type="entry name" value="STAS_anti-anti-sigma_factors"/>
    <property type="match status" value="1"/>
</dbReference>
<reference evidence="2" key="1">
    <citation type="journal article" date="2014" name="Int. J. Syst. Evol. Microbiol.">
        <title>Complete genome sequence of Corynebacterium casei LMG S-19264T (=DSM 44701T), isolated from a smear-ripened cheese.</title>
        <authorList>
            <consortium name="US DOE Joint Genome Institute (JGI-PGF)"/>
            <person name="Walter F."/>
            <person name="Albersmeier A."/>
            <person name="Kalinowski J."/>
            <person name="Ruckert C."/>
        </authorList>
    </citation>
    <scope>NUCLEOTIDE SEQUENCE</scope>
    <source>
        <strain evidence="2">CGMCC 4.7201</strain>
    </source>
</reference>
<dbReference type="InterPro" id="IPR002645">
    <property type="entry name" value="STAS_dom"/>
</dbReference>
<dbReference type="Gene3D" id="3.30.750.24">
    <property type="entry name" value="STAS domain"/>
    <property type="match status" value="1"/>
</dbReference>
<dbReference type="EMBL" id="BMMS01000005">
    <property type="protein sequence ID" value="GGO83858.1"/>
    <property type="molecule type" value="Genomic_DNA"/>
</dbReference>
<organism evidence="2 3">
    <name type="scientific">Wenjunlia tyrosinilytica</name>
    <dbReference type="NCBI Taxonomy" id="1544741"/>
    <lineage>
        <taxon>Bacteria</taxon>
        <taxon>Bacillati</taxon>
        <taxon>Actinomycetota</taxon>
        <taxon>Actinomycetes</taxon>
        <taxon>Kitasatosporales</taxon>
        <taxon>Streptomycetaceae</taxon>
        <taxon>Wenjunlia</taxon>
    </lineage>
</organism>
<accession>A0A917ZKN5</accession>
<evidence type="ECO:0000259" key="1">
    <source>
        <dbReference type="PROSITE" id="PS50801"/>
    </source>
</evidence>
<dbReference type="PROSITE" id="PS50801">
    <property type="entry name" value="STAS"/>
    <property type="match status" value="1"/>
</dbReference>
<sequence>MAAADSILQVRAAIVDEAALIALRGEIDLDTAPRVKEAVQGCLPHHPRSIEIDLSGVAFCGCAGLNTLLWARAEATRAHSVFRLIAPGPQPVRLFTLTGTARTLGLVEPPRLSSG</sequence>
<dbReference type="RefSeq" id="WP_189130657.1">
    <property type="nucleotide sequence ID" value="NZ_BMMS01000005.1"/>
</dbReference>
<dbReference type="GO" id="GO:0043856">
    <property type="term" value="F:anti-sigma factor antagonist activity"/>
    <property type="evidence" value="ECO:0007669"/>
    <property type="project" value="TreeGrafter"/>
</dbReference>
<evidence type="ECO:0000313" key="2">
    <source>
        <dbReference type="EMBL" id="GGO83858.1"/>
    </source>
</evidence>
<dbReference type="InterPro" id="IPR058548">
    <property type="entry name" value="MlaB-like_STAS"/>
</dbReference>
<evidence type="ECO:0000313" key="3">
    <source>
        <dbReference type="Proteomes" id="UP000641932"/>
    </source>
</evidence>
<dbReference type="SUPFAM" id="SSF52091">
    <property type="entry name" value="SpoIIaa-like"/>
    <property type="match status" value="1"/>
</dbReference>
<dbReference type="PANTHER" id="PTHR33495">
    <property type="entry name" value="ANTI-SIGMA FACTOR ANTAGONIST TM_1081-RELATED-RELATED"/>
    <property type="match status" value="1"/>
</dbReference>
<dbReference type="InterPro" id="IPR036513">
    <property type="entry name" value="STAS_dom_sf"/>
</dbReference>
<reference evidence="2" key="2">
    <citation type="submission" date="2020-09" db="EMBL/GenBank/DDBJ databases">
        <authorList>
            <person name="Sun Q."/>
            <person name="Zhou Y."/>
        </authorList>
    </citation>
    <scope>NUCLEOTIDE SEQUENCE</scope>
    <source>
        <strain evidence="2">CGMCC 4.7201</strain>
    </source>
</reference>
<protein>
    <recommendedName>
        <fullName evidence="1">STAS domain-containing protein</fullName>
    </recommendedName>
</protein>
<feature type="domain" description="STAS" evidence="1">
    <location>
        <begin position="8"/>
        <end position="115"/>
    </location>
</feature>
<dbReference type="AlphaFoldDB" id="A0A917ZKN5"/>
<proteinExistence type="predicted"/>
<dbReference type="Pfam" id="PF13466">
    <property type="entry name" value="STAS_2"/>
    <property type="match status" value="1"/>
</dbReference>
<dbReference type="Proteomes" id="UP000641932">
    <property type="component" value="Unassembled WGS sequence"/>
</dbReference>
<gene>
    <name evidence="2" type="ORF">GCM10012280_13990</name>
</gene>
<dbReference type="PANTHER" id="PTHR33495:SF2">
    <property type="entry name" value="ANTI-SIGMA FACTOR ANTAGONIST TM_1081-RELATED"/>
    <property type="match status" value="1"/>
</dbReference>
<name>A0A917ZKN5_9ACTN</name>